<sequence length="287" mass="33479">MSSTLKERYTTPSSSKGNLVIFFLFNSMWTQPLIHLCVMSLPLAPRVKLDYVPNGNSVNITKYRGMIGSLLYLTASRPDIMFFMCLCARFQADPKESHLNVVKRIFRYLKGTPDLGLWYPKDSYFDLISIELLTLQDERKTSLEAVNFLVNMLLLLHWMKNQLQVMINTSPKYSFYVITPISGNESKVFVFDPLEQVFLGNYLEIRCFTMFRFISESVLQTVSSSKFVSSKTVGFGFRDFFTKIVLQRVLEFQMLIKLFRSEFFQILILCDLQKGYHTRWSIPQHGY</sequence>
<reference evidence="1" key="1">
    <citation type="submission" date="2023-03" db="EMBL/GenBank/DDBJ databases">
        <title>Chromosome-scale reference genome and RAD-based genetic map of yellow starthistle (Centaurea solstitialis) reveal putative structural variation and QTLs associated with invader traits.</title>
        <authorList>
            <person name="Reatini B."/>
            <person name="Cang F.A."/>
            <person name="Jiang Q."/>
            <person name="Mckibben M.T.W."/>
            <person name="Barker M.S."/>
            <person name="Rieseberg L.H."/>
            <person name="Dlugosch K.M."/>
        </authorList>
    </citation>
    <scope>NUCLEOTIDE SEQUENCE</scope>
    <source>
        <strain evidence="1">CAN-66</strain>
        <tissue evidence="1">Leaf</tissue>
    </source>
</reference>
<organism evidence="1 2">
    <name type="scientific">Centaurea solstitialis</name>
    <name type="common">yellow star-thistle</name>
    <dbReference type="NCBI Taxonomy" id="347529"/>
    <lineage>
        <taxon>Eukaryota</taxon>
        <taxon>Viridiplantae</taxon>
        <taxon>Streptophyta</taxon>
        <taxon>Embryophyta</taxon>
        <taxon>Tracheophyta</taxon>
        <taxon>Spermatophyta</taxon>
        <taxon>Magnoliopsida</taxon>
        <taxon>eudicotyledons</taxon>
        <taxon>Gunneridae</taxon>
        <taxon>Pentapetalae</taxon>
        <taxon>asterids</taxon>
        <taxon>campanulids</taxon>
        <taxon>Asterales</taxon>
        <taxon>Asteraceae</taxon>
        <taxon>Carduoideae</taxon>
        <taxon>Cardueae</taxon>
        <taxon>Centaureinae</taxon>
        <taxon>Centaurea</taxon>
    </lineage>
</organism>
<protein>
    <recommendedName>
        <fullName evidence="3">Mitochondrial protein</fullName>
    </recommendedName>
</protein>
<comment type="caution">
    <text evidence="1">The sequence shown here is derived from an EMBL/GenBank/DDBJ whole genome shotgun (WGS) entry which is preliminary data.</text>
</comment>
<gene>
    <name evidence="1" type="ORF">OSB04_031631</name>
</gene>
<dbReference type="EMBL" id="JARYMX010000008">
    <property type="protein sequence ID" value="KAJ9538898.1"/>
    <property type="molecule type" value="Genomic_DNA"/>
</dbReference>
<accession>A0AA38SV18</accession>
<evidence type="ECO:0000313" key="1">
    <source>
        <dbReference type="EMBL" id="KAJ9538898.1"/>
    </source>
</evidence>
<keyword evidence="2" id="KW-1185">Reference proteome</keyword>
<name>A0AA38SV18_9ASTR</name>
<dbReference type="PANTHER" id="PTHR11439">
    <property type="entry name" value="GAG-POL-RELATED RETROTRANSPOSON"/>
    <property type="match status" value="1"/>
</dbReference>
<dbReference type="Proteomes" id="UP001172457">
    <property type="component" value="Chromosome 8"/>
</dbReference>
<evidence type="ECO:0000313" key="2">
    <source>
        <dbReference type="Proteomes" id="UP001172457"/>
    </source>
</evidence>
<proteinExistence type="predicted"/>
<evidence type="ECO:0008006" key="3">
    <source>
        <dbReference type="Google" id="ProtNLM"/>
    </source>
</evidence>
<dbReference type="AlphaFoldDB" id="A0AA38SV18"/>
<dbReference type="PANTHER" id="PTHR11439:SF486">
    <property type="entry name" value="RLK (RECEPTOR-LIKE KINASE) PROTEIN, PUTATIVE-RELATED"/>
    <property type="match status" value="1"/>
</dbReference>